<organism evidence="1 2">
    <name type="scientific">Babesia ovis</name>
    <dbReference type="NCBI Taxonomy" id="5869"/>
    <lineage>
        <taxon>Eukaryota</taxon>
        <taxon>Sar</taxon>
        <taxon>Alveolata</taxon>
        <taxon>Apicomplexa</taxon>
        <taxon>Aconoidasida</taxon>
        <taxon>Piroplasmida</taxon>
        <taxon>Babesiidae</taxon>
        <taxon>Babesia</taxon>
    </lineage>
</organism>
<reference evidence="1" key="1">
    <citation type="submission" date="2019-12" db="EMBL/GenBank/DDBJ databases">
        <title>Genome sequence of Babesia ovis.</title>
        <authorList>
            <person name="Yamagishi J."/>
            <person name="Sevinc F."/>
            <person name="Xuan X."/>
        </authorList>
    </citation>
    <scope>NUCLEOTIDE SEQUENCE</scope>
    <source>
        <strain evidence="1">Selcuk</strain>
    </source>
</reference>
<protein>
    <submittedName>
        <fullName evidence="1">Uncharacterized protein</fullName>
    </submittedName>
</protein>
<evidence type="ECO:0000313" key="1">
    <source>
        <dbReference type="EMBL" id="GFE53936.1"/>
    </source>
</evidence>
<dbReference type="Proteomes" id="UP001057455">
    <property type="component" value="Unassembled WGS sequence"/>
</dbReference>
<evidence type="ECO:0000313" key="2">
    <source>
        <dbReference type="Proteomes" id="UP001057455"/>
    </source>
</evidence>
<keyword evidence="2" id="KW-1185">Reference proteome</keyword>
<dbReference type="AlphaFoldDB" id="A0A9W5WUI1"/>
<name>A0A9W5WUI1_BABOV</name>
<gene>
    <name evidence="1" type="ORF">BaOVIS_013400</name>
</gene>
<dbReference type="EMBL" id="BLIY01000008">
    <property type="protein sequence ID" value="GFE53936.1"/>
    <property type="molecule type" value="Genomic_DNA"/>
</dbReference>
<sequence length="160" mass="15507">MCCLATVVSNILVSTEELGRFSKIVPFTVLTFRGFQCSFIPSGGGVLDRLRLRPVGGGGAFIFDGGGGGAFLVTADAPPGGGGGAFLLTVDVTPGAGGAFLVTGVLVPGDGLGAEGDFGGGDGCFVTGVVVPGGGDFGVVEGQGSPGCFGMVPSSVSNNL</sequence>
<accession>A0A9W5WUI1</accession>
<proteinExistence type="predicted"/>
<comment type="caution">
    <text evidence="1">The sequence shown here is derived from an EMBL/GenBank/DDBJ whole genome shotgun (WGS) entry which is preliminary data.</text>
</comment>